<reference evidence="2 3" key="1">
    <citation type="journal article" date="2021" name="Elife">
        <title>Chloroplast acquisition without the gene transfer in kleptoplastic sea slugs, Plakobranchus ocellatus.</title>
        <authorList>
            <person name="Maeda T."/>
            <person name="Takahashi S."/>
            <person name="Yoshida T."/>
            <person name="Shimamura S."/>
            <person name="Takaki Y."/>
            <person name="Nagai Y."/>
            <person name="Toyoda A."/>
            <person name="Suzuki Y."/>
            <person name="Arimoto A."/>
            <person name="Ishii H."/>
            <person name="Satoh N."/>
            <person name="Nishiyama T."/>
            <person name="Hasebe M."/>
            <person name="Maruyama T."/>
            <person name="Minagawa J."/>
            <person name="Obokata J."/>
            <person name="Shigenobu S."/>
        </authorList>
    </citation>
    <scope>NUCLEOTIDE SEQUENCE [LARGE SCALE GENOMIC DNA]</scope>
</reference>
<evidence type="ECO:0000256" key="1">
    <source>
        <dbReference type="SAM" id="MobiDB-lite"/>
    </source>
</evidence>
<evidence type="ECO:0000313" key="3">
    <source>
        <dbReference type="Proteomes" id="UP000762676"/>
    </source>
</evidence>
<comment type="caution">
    <text evidence="2">The sequence shown here is derived from an EMBL/GenBank/DDBJ whole genome shotgun (WGS) entry which is preliminary data.</text>
</comment>
<dbReference type="EMBL" id="BMAT01001442">
    <property type="protein sequence ID" value="GFR85681.1"/>
    <property type="molecule type" value="Genomic_DNA"/>
</dbReference>
<keyword evidence="3" id="KW-1185">Reference proteome</keyword>
<dbReference type="Proteomes" id="UP000762676">
    <property type="component" value="Unassembled WGS sequence"/>
</dbReference>
<proteinExistence type="predicted"/>
<protein>
    <submittedName>
        <fullName evidence="2">Uncharacterized protein</fullName>
    </submittedName>
</protein>
<evidence type="ECO:0000313" key="2">
    <source>
        <dbReference type="EMBL" id="GFR85681.1"/>
    </source>
</evidence>
<organism evidence="2 3">
    <name type="scientific">Elysia marginata</name>
    <dbReference type="NCBI Taxonomy" id="1093978"/>
    <lineage>
        <taxon>Eukaryota</taxon>
        <taxon>Metazoa</taxon>
        <taxon>Spiralia</taxon>
        <taxon>Lophotrochozoa</taxon>
        <taxon>Mollusca</taxon>
        <taxon>Gastropoda</taxon>
        <taxon>Heterobranchia</taxon>
        <taxon>Euthyneura</taxon>
        <taxon>Panpulmonata</taxon>
        <taxon>Sacoglossa</taxon>
        <taxon>Placobranchoidea</taxon>
        <taxon>Plakobranchidae</taxon>
        <taxon>Elysia</taxon>
    </lineage>
</organism>
<accession>A0AAV4GKW3</accession>
<sequence length="121" mass="13455">MRHVGQHFIWFQYSGCGMLGSISFGSNSLDAACWAAFHLVPIVWTRHVGQHLIIDLQEISSQMSYESQGRVESRSAANDATWEKRERGSTWSGDGPGMVKIRDTAVTVELGVFMTVNSYSV</sequence>
<name>A0AAV4GKW3_9GAST</name>
<gene>
    <name evidence="2" type="ORF">ElyMa_000702800</name>
</gene>
<dbReference type="AlphaFoldDB" id="A0AAV4GKW3"/>
<feature type="region of interest" description="Disordered" evidence="1">
    <location>
        <begin position="70"/>
        <end position="94"/>
    </location>
</feature>